<evidence type="ECO:0000313" key="2">
    <source>
        <dbReference type="Proteomes" id="UP000499080"/>
    </source>
</evidence>
<comment type="caution">
    <text evidence="1">The sequence shown here is derived from an EMBL/GenBank/DDBJ whole genome shotgun (WGS) entry which is preliminary data.</text>
</comment>
<protein>
    <submittedName>
        <fullName evidence="1">Uncharacterized protein</fullName>
    </submittedName>
</protein>
<dbReference type="EMBL" id="BGPR01010223">
    <property type="protein sequence ID" value="GBN44949.1"/>
    <property type="molecule type" value="Genomic_DNA"/>
</dbReference>
<accession>A0A4Y2P1Q5</accession>
<keyword evidence="2" id="KW-1185">Reference proteome</keyword>
<proteinExistence type="predicted"/>
<dbReference type="OrthoDB" id="6470724at2759"/>
<reference evidence="1 2" key="1">
    <citation type="journal article" date="2019" name="Sci. Rep.">
        <title>Orb-weaving spider Araneus ventricosus genome elucidates the spidroin gene catalogue.</title>
        <authorList>
            <person name="Kono N."/>
            <person name="Nakamura H."/>
            <person name="Ohtoshi R."/>
            <person name="Moran D.A.P."/>
            <person name="Shinohara A."/>
            <person name="Yoshida Y."/>
            <person name="Fujiwara M."/>
            <person name="Mori M."/>
            <person name="Tomita M."/>
            <person name="Arakawa K."/>
        </authorList>
    </citation>
    <scope>NUCLEOTIDE SEQUENCE [LARGE SCALE GENOMIC DNA]</scope>
</reference>
<name>A0A4Y2P1Q5_ARAVE</name>
<dbReference type="AlphaFoldDB" id="A0A4Y2P1Q5"/>
<evidence type="ECO:0000313" key="1">
    <source>
        <dbReference type="EMBL" id="GBN44949.1"/>
    </source>
</evidence>
<organism evidence="1 2">
    <name type="scientific">Araneus ventricosus</name>
    <name type="common">Orbweaver spider</name>
    <name type="synonym">Epeira ventricosa</name>
    <dbReference type="NCBI Taxonomy" id="182803"/>
    <lineage>
        <taxon>Eukaryota</taxon>
        <taxon>Metazoa</taxon>
        <taxon>Ecdysozoa</taxon>
        <taxon>Arthropoda</taxon>
        <taxon>Chelicerata</taxon>
        <taxon>Arachnida</taxon>
        <taxon>Araneae</taxon>
        <taxon>Araneomorphae</taxon>
        <taxon>Entelegynae</taxon>
        <taxon>Araneoidea</taxon>
        <taxon>Araneidae</taxon>
        <taxon>Araneus</taxon>
    </lineage>
</organism>
<gene>
    <name evidence="1" type="ORF">AVEN_163067_1</name>
</gene>
<dbReference type="Proteomes" id="UP000499080">
    <property type="component" value="Unassembled WGS sequence"/>
</dbReference>
<sequence>MLMYPIVLSAPQFQLHKLLWIAASSTVGLHVERRHHLQSVCLQDVVLVDQTDENRLVLSLVKRISRRILLGPPDGSHNQDHFRNCLYNTSESVSEETDGNRSRSRVSVCDVLVPGRTRSCERRISFCAVFAEEAAIVNGKRKRDAPLSKIPDKDLLLLISSLPCIRFKNCLRATRGDLSLCYASQGHSLDDLLQGFCYDLMTHLLQQWWHAF</sequence>